<name>A0AA39GWW5_9BILA</name>
<reference evidence="1" key="1">
    <citation type="submission" date="2023-06" db="EMBL/GenBank/DDBJ databases">
        <title>Genomic analysis of the entomopathogenic nematode Steinernema hermaphroditum.</title>
        <authorList>
            <person name="Schwarz E.M."/>
            <person name="Heppert J.K."/>
            <person name="Baniya A."/>
            <person name="Schwartz H.T."/>
            <person name="Tan C.-H."/>
            <person name="Antoshechkin I."/>
            <person name="Sternberg P.W."/>
            <person name="Goodrich-Blair H."/>
            <person name="Dillman A.R."/>
        </authorList>
    </citation>
    <scope>NUCLEOTIDE SEQUENCE</scope>
    <source>
        <strain evidence="1">PS9179</strain>
        <tissue evidence="1">Whole animal</tissue>
    </source>
</reference>
<dbReference type="Proteomes" id="UP001175271">
    <property type="component" value="Unassembled WGS sequence"/>
</dbReference>
<dbReference type="EMBL" id="JAUCMV010000005">
    <property type="protein sequence ID" value="KAK0395047.1"/>
    <property type="molecule type" value="Genomic_DNA"/>
</dbReference>
<evidence type="ECO:0000313" key="2">
    <source>
        <dbReference type="Proteomes" id="UP001175271"/>
    </source>
</evidence>
<gene>
    <name evidence="1" type="ORF">QR680_001085</name>
</gene>
<organism evidence="1 2">
    <name type="scientific">Steinernema hermaphroditum</name>
    <dbReference type="NCBI Taxonomy" id="289476"/>
    <lineage>
        <taxon>Eukaryota</taxon>
        <taxon>Metazoa</taxon>
        <taxon>Ecdysozoa</taxon>
        <taxon>Nematoda</taxon>
        <taxon>Chromadorea</taxon>
        <taxon>Rhabditida</taxon>
        <taxon>Tylenchina</taxon>
        <taxon>Panagrolaimomorpha</taxon>
        <taxon>Strongyloidoidea</taxon>
        <taxon>Steinernematidae</taxon>
        <taxon>Steinernema</taxon>
    </lineage>
</organism>
<protein>
    <submittedName>
        <fullName evidence="1">Uncharacterized protein</fullName>
    </submittedName>
</protein>
<keyword evidence="2" id="KW-1185">Reference proteome</keyword>
<proteinExistence type="predicted"/>
<accession>A0AA39GWW5</accession>
<sequence>MLQCVRRNFALFGSGGSADYRTLSPTSMWIEVFLPLSAGGSTKVTRTLAKEEFSLSAPSSFAFRCASEVVLCVSVSLV</sequence>
<evidence type="ECO:0000313" key="1">
    <source>
        <dbReference type="EMBL" id="KAK0395047.1"/>
    </source>
</evidence>
<comment type="caution">
    <text evidence="1">The sequence shown here is derived from an EMBL/GenBank/DDBJ whole genome shotgun (WGS) entry which is preliminary data.</text>
</comment>
<dbReference type="AlphaFoldDB" id="A0AA39GWW5"/>